<comment type="caution">
    <text evidence="8">The sequence shown here is derived from an EMBL/GenBank/DDBJ whole genome shotgun (WGS) entry which is preliminary data.</text>
</comment>
<evidence type="ECO:0000259" key="7">
    <source>
        <dbReference type="Pfam" id="PF08323"/>
    </source>
</evidence>
<dbReference type="Gene3D" id="3.40.50.2000">
    <property type="entry name" value="Glycogen Phosphorylase B"/>
    <property type="match status" value="2"/>
</dbReference>
<dbReference type="HAMAP" id="MF_00484">
    <property type="entry name" value="Glycogen_synth"/>
    <property type="match status" value="1"/>
</dbReference>
<feature type="binding site" evidence="6">
    <location>
        <position position="24"/>
    </location>
    <ligand>
        <name>ADP-alpha-D-glucose</name>
        <dbReference type="ChEBI" id="CHEBI:57498"/>
    </ligand>
</feature>
<dbReference type="InterPro" id="IPR013534">
    <property type="entry name" value="Starch_synth_cat_dom"/>
</dbReference>
<evidence type="ECO:0000313" key="8">
    <source>
        <dbReference type="EMBL" id="MBM7125064.1"/>
    </source>
</evidence>
<dbReference type="GO" id="GO:0009011">
    <property type="term" value="F:alpha-1,4-glucan glucosyltransferase (ADP-glucose donor) activity"/>
    <property type="evidence" value="ECO:0007669"/>
    <property type="project" value="UniProtKB-EC"/>
</dbReference>
<dbReference type="NCBIfam" id="NF001901">
    <property type="entry name" value="PRK00654.1-5"/>
    <property type="match status" value="1"/>
</dbReference>
<dbReference type="EMBL" id="JADIKE010000031">
    <property type="protein sequence ID" value="MBM7125064.1"/>
    <property type="molecule type" value="Genomic_DNA"/>
</dbReference>
<evidence type="ECO:0000256" key="3">
    <source>
        <dbReference type="ARBA" id="ARBA00022676"/>
    </source>
</evidence>
<dbReference type="SUPFAM" id="SSF53756">
    <property type="entry name" value="UDP-Glycosyltransferase/glycogen phosphorylase"/>
    <property type="match status" value="1"/>
</dbReference>
<dbReference type="NCBIfam" id="TIGR02095">
    <property type="entry name" value="glgA"/>
    <property type="match status" value="1"/>
</dbReference>
<dbReference type="RefSeq" id="WP_204680724.1">
    <property type="nucleotide sequence ID" value="NZ_BSNR01000018.1"/>
</dbReference>
<comment type="pathway">
    <text evidence="6">Glycan biosynthesis; glycogen biosynthesis.</text>
</comment>
<sequence>MRRPDNDPGEKILFVTSEMRDFIKAGGLGDVSAALPRVLAHEHDVRVLIPGYRAVLEAGTRMKKVGATRKHGELPACEIGELETDDGLHVLVVCNEVLFNREGSPYVNAKGIGWPDNDLRFATLSSVAADIAAGRAGLEWRPDLLHLNDWTCALAACFLHWRHQSTPSVLTIHNLAYQGIFPASAVSRIGVPEHAPELDFHGQVSYLRGGIAKADFLITVSESYAQQIVDPVHGCGMDRLLARRRHEGRLVGILNGIDPSWRPQQDDALDTPFSVGEWERRQYNTVALREELGLYPVPGPLFIFVSRMVHQKGLDLVYEAAPQIIAAGGQLAMIGRGDPLFERMATTLAKRYPGRIVARIGFEEGLAHRMFAGGDFLLMPSRYEPCGLSQMYAQAYGCLPIAHATGGLIDTIEDGVSGLLFQHARVSDLRSCLQRAFRIFAEPLLLEAMRGAAMLERHDWSRSGQRYTGIYRQLCTHEAAA</sequence>
<keyword evidence="5 6" id="KW-0320">Glycogen biosynthesis</keyword>
<protein>
    <recommendedName>
        <fullName evidence="6">Glycogen synthase</fullName>
        <ecNumber evidence="6">2.4.1.21</ecNumber>
    </recommendedName>
    <alternativeName>
        <fullName evidence="6">Starch [bacterial glycogen] synthase</fullName>
    </alternativeName>
</protein>
<comment type="function">
    <text evidence="6">Synthesizes alpha-1,4-glucan chains using ADP-glucose.</text>
</comment>
<dbReference type="PANTHER" id="PTHR45825">
    <property type="entry name" value="GRANULE-BOUND STARCH SYNTHASE 1, CHLOROPLASTIC/AMYLOPLASTIC"/>
    <property type="match status" value="1"/>
</dbReference>
<dbReference type="NCBIfam" id="NF001899">
    <property type="entry name" value="PRK00654.1-2"/>
    <property type="match status" value="1"/>
</dbReference>
<evidence type="ECO:0000256" key="2">
    <source>
        <dbReference type="ARBA" id="ARBA00010281"/>
    </source>
</evidence>
<dbReference type="CDD" id="cd03791">
    <property type="entry name" value="GT5_Glycogen_synthase_DULL1-like"/>
    <property type="match status" value="1"/>
</dbReference>
<keyword evidence="9" id="KW-1185">Reference proteome</keyword>
<evidence type="ECO:0000313" key="9">
    <source>
        <dbReference type="Proteomes" id="UP001430149"/>
    </source>
</evidence>
<evidence type="ECO:0000256" key="1">
    <source>
        <dbReference type="ARBA" id="ARBA00001478"/>
    </source>
</evidence>
<dbReference type="PANTHER" id="PTHR45825:SF8">
    <property type="entry name" value="GLYCOGEN SYNTHASE"/>
    <property type="match status" value="1"/>
</dbReference>
<reference evidence="8" key="1">
    <citation type="submission" date="2020-10" db="EMBL/GenBank/DDBJ databases">
        <title>Phylogeny of dyella-like bacteria.</title>
        <authorList>
            <person name="Fu J."/>
        </authorList>
    </citation>
    <scope>NUCLEOTIDE SEQUENCE</scope>
    <source>
        <strain evidence="8">DHOC52</strain>
    </source>
</reference>
<name>A0ABS2K1R7_9GAMM</name>
<dbReference type="InterPro" id="IPR011835">
    <property type="entry name" value="GS/SS"/>
</dbReference>
<gene>
    <name evidence="6 8" type="primary">glgA</name>
    <name evidence="8" type="ORF">ISP19_06680</name>
</gene>
<proteinExistence type="inferred from homology"/>
<dbReference type="Pfam" id="PF13692">
    <property type="entry name" value="Glyco_trans_1_4"/>
    <property type="match status" value="1"/>
</dbReference>
<comment type="similarity">
    <text evidence="2 6">Belongs to the glycosyltransferase 1 family. Bacterial/plant glycogen synthase subfamily.</text>
</comment>
<keyword evidence="3 6" id="KW-0328">Glycosyltransferase</keyword>
<evidence type="ECO:0000256" key="5">
    <source>
        <dbReference type="ARBA" id="ARBA00023056"/>
    </source>
</evidence>
<dbReference type="EC" id="2.4.1.21" evidence="6"/>
<dbReference type="Proteomes" id="UP001430149">
    <property type="component" value="Unassembled WGS sequence"/>
</dbReference>
<evidence type="ECO:0000256" key="6">
    <source>
        <dbReference type="HAMAP-Rule" id="MF_00484"/>
    </source>
</evidence>
<accession>A0ABS2K1R7</accession>
<comment type="catalytic activity">
    <reaction evidence="1 6">
        <text>[(1-&gt;4)-alpha-D-glucosyl](n) + ADP-alpha-D-glucose = [(1-&gt;4)-alpha-D-glucosyl](n+1) + ADP + H(+)</text>
        <dbReference type="Rhea" id="RHEA:18189"/>
        <dbReference type="Rhea" id="RHEA-COMP:9584"/>
        <dbReference type="Rhea" id="RHEA-COMP:9587"/>
        <dbReference type="ChEBI" id="CHEBI:15378"/>
        <dbReference type="ChEBI" id="CHEBI:15444"/>
        <dbReference type="ChEBI" id="CHEBI:57498"/>
        <dbReference type="ChEBI" id="CHEBI:456216"/>
        <dbReference type="EC" id="2.4.1.21"/>
    </reaction>
</comment>
<keyword evidence="4 6" id="KW-0808">Transferase</keyword>
<feature type="domain" description="Starch synthase catalytic" evidence="7">
    <location>
        <begin position="11"/>
        <end position="242"/>
    </location>
</feature>
<evidence type="ECO:0000256" key="4">
    <source>
        <dbReference type="ARBA" id="ARBA00022679"/>
    </source>
</evidence>
<organism evidence="8 9">
    <name type="scientific">Dyella flava</name>
    <dbReference type="NCBI Taxonomy" id="1920170"/>
    <lineage>
        <taxon>Bacteria</taxon>
        <taxon>Pseudomonadati</taxon>
        <taxon>Pseudomonadota</taxon>
        <taxon>Gammaproteobacteria</taxon>
        <taxon>Lysobacterales</taxon>
        <taxon>Rhodanobacteraceae</taxon>
        <taxon>Dyella</taxon>
    </lineage>
</organism>
<dbReference type="Pfam" id="PF08323">
    <property type="entry name" value="Glyco_transf_5"/>
    <property type="match status" value="1"/>
</dbReference>